<proteinExistence type="predicted"/>
<dbReference type="AlphaFoldDB" id="A0A561R6N6"/>
<accession>A0A561R6N6</accession>
<evidence type="ECO:0000313" key="3">
    <source>
        <dbReference type="Proteomes" id="UP000320653"/>
    </source>
</evidence>
<gene>
    <name evidence="2" type="ORF">FHW37_10174</name>
</gene>
<keyword evidence="1" id="KW-0472">Membrane</keyword>
<protein>
    <submittedName>
        <fullName evidence="2">Uncharacterized protein</fullName>
    </submittedName>
</protein>
<keyword evidence="1" id="KW-1133">Transmembrane helix</keyword>
<evidence type="ECO:0000256" key="1">
    <source>
        <dbReference type="SAM" id="Phobius"/>
    </source>
</evidence>
<sequence length="43" mass="4978">MADALWCLGAAAEIAIVVFAVIYAVSDRRRAENKRNRARWTRW</sequence>
<comment type="caution">
    <text evidence="2">The sequence shown here is derived from an EMBL/GenBank/DDBJ whole genome shotgun (WGS) entry which is preliminary data.</text>
</comment>
<dbReference type="Proteomes" id="UP000320653">
    <property type="component" value="Unassembled WGS sequence"/>
</dbReference>
<reference evidence="2 3" key="1">
    <citation type="submission" date="2019-06" db="EMBL/GenBank/DDBJ databases">
        <title>Sorghum-associated microbial communities from plants grown in Nebraska, USA.</title>
        <authorList>
            <person name="Schachtman D."/>
        </authorList>
    </citation>
    <scope>NUCLEOTIDE SEQUENCE [LARGE SCALE GENOMIC DNA]</scope>
    <source>
        <strain evidence="2 3">1225</strain>
    </source>
</reference>
<keyword evidence="3" id="KW-1185">Reference proteome</keyword>
<organism evidence="2 3">
    <name type="scientific">Neorhizobium alkalisoli</name>
    <dbReference type="NCBI Taxonomy" id="528178"/>
    <lineage>
        <taxon>Bacteria</taxon>
        <taxon>Pseudomonadati</taxon>
        <taxon>Pseudomonadota</taxon>
        <taxon>Alphaproteobacteria</taxon>
        <taxon>Hyphomicrobiales</taxon>
        <taxon>Rhizobiaceae</taxon>
        <taxon>Rhizobium/Agrobacterium group</taxon>
        <taxon>Neorhizobium</taxon>
    </lineage>
</organism>
<dbReference type="RefSeq" id="WP_281407227.1">
    <property type="nucleotide sequence ID" value="NZ_VIWP01000001.1"/>
</dbReference>
<name>A0A561R6N6_9HYPH</name>
<keyword evidence="1" id="KW-0812">Transmembrane</keyword>
<dbReference type="EMBL" id="VIWP01000001">
    <property type="protein sequence ID" value="TWF58270.1"/>
    <property type="molecule type" value="Genomic_DNA"/>
</dbReference>
<evidence type="ECO:0000313" key="2">
    <source>
        <dbReference type="EMBL" id="TWF58270.1"/>
    </source>
</evidence>
<feature type="transmembrane region" description="Helical" evidence="1">
    <location>
        <begin position="6"/>
        <end position="25"/>
    </location>
</feature>